<keyword evidence="4" id="KW-0175">Coiled coil</keyword>
<feature type="region of interest" description="Disordered" evidence="5">
    <location>
        <begin position="1"/>
        <end position="35"/>
    </location>
</feature>
<organism evidence="7 8">
    <name type="scientific">Ceratopteris richardii</name>
    <name type="common">Triangle waterfern</name>
    <dbReference type="NCBI Taxonomy" id="49495"/>
    <lineage>
        <taxon>Eukaryota</taxon>
        <taxon>Viridiplantae</taxon>
        <taxon>Streptophyta</taxon>
        <taxon>Embryophyta</taxon>
        <taxon>Tracheophyta</taxon>
        <taxon>Polypodiopsida</taxon>
        <taxon>Polypodiidae</taxon>
        <taxon>Polypodiales</taxon>
        <taxon>Pteridineae</taxon>
        <taxon>Pteridaceae</taxon>
        <taxon>Parkerioideae</taxon>
        <taxon>Ceratopteris</taxon>
    </lineage>
</organism>
<dbReference type="Proteomes" id="UP000825935">
    <property type="component" value="Chromosome 17"/>
</dbReference>
<dbReference type="SUPFAM" id="SSF52540">
    <property type="entry name" value="P-loop containing nucleoside triphosphate hydrolases"/>
    <property type="match status" value="1"/>
</dbReference>
<feature type="region of interest" description="Disordered" evidence="5">
    <location>
        <begin position="590"/>
        <end position="614"/>
    </location>
</feature>
<dbReference type="InterPro" id="IPR027417">
    <property type="entry name" value="P-loop_NTPase"/>
</dbReference>
<dbReference type="Pfam" id="PF00225">
    <property type="entry name" value="Kinesin"/>
    <property type="match status" value="1"/>
</dbReference>
<dbReference type="GO" id="GO:0008017">
    <property type="term" value="F:microtubule binding"/>
    <property type="evidence" value="ECO:0007669"/>
    <property type="project" value="InterPro"/>
</dbReference>
<keyword evidence="3" id="KW-0067">ATP-binding</keyword>
<dbReference type="InterPro" id="IPR036961">
    <property type="entry name" value="Kinesin_motor_dom_sf"/>
</dbReference>
<dbReference type="GO" id="GO:0007018">
    <property type="term" value="P:microtubule-based movement"/>
    <property type="evidence" value="ECO:0007669"/>
    <property type="project" value="InterPro"/>
</dbReference>
<accession>A0A8T2SSB6</accession>
<protein>
    <recommendedName>
        <fullName evidence="6">Kinesin motor domain-containing protein</fullName>
    </recommendedName>
</protein>
<feature type="region of interest" description="Disordered" evidence="5">
    <location>
        <begin position="883"/>
        <end position="904"/>
    </location>
</feature>
<evidence type="ECO:0000313" key="8">
    <source>
        <dbReference type="Proteomes" id="UP000825935"/>
    </source>
</evidence>
<keyword evidence="1" id="KW-0934">Plastid</keyword>
<keyword evidence="3" id="KW-0547">Nucleotide-binding</keyword>
<dbReference type="GO" id="GO:0016887">
    <property type="term" value="F:ATP hydrolysis activity"/>
    <property type="evidence" value="ECO:0007669"/>
    <property type="project" value="TreeGrafter"/>
</dbReference>
<feature type="region of interest" description="Disordered" evidence="5">
    <location>
        <begin position="1123"/>
        <end position="1148"/>
    </location>
</feature>
<evidence type="ECO:0000256" key="2">
    <source>
        <dbReference type="ARBA" id="ARBA00023175"/>
    </source>
</evidence>
<dbReference type="GO" id="GO:0003777">
    <property type="term" value="F:microtubule motor activity"/>
    <property type="evidence" value="ECO:0007669"/>
    <property type="project" value="InterPro"/>
</dbReference>
<proteinExistence type="inferred from homology"/>
<dbReference type="EMBL" id="CM035422">
    <property type="protein sequence ID" value="KAH7372401.1"/>
    <property type="molecule type" value="Genomic_DNA"/>
</dbReference>
<evidence type="ECO:0000256" key="3">
    <source>
        <dbReference type="PROSITE-ProRule" id="PRU00283"/>
    </source>
</evidence>
<dbReference type="SMART" id="SM00129">
    <property type="entry name" value="KISc"/>
    <property type="match status" value="1"/>
</dbReference>
<dbReference type="PROSITE" id="PS50067">
    <property type="entry name" value="KINESIN_MOTOR_2"/>
    <property type="match status" value="1"/>
</dbReference>
<dbReference type="PANTHER" id="PTHR24115:SF416">
    <property type="entry name" value="KINESIN-LIKE PROTEIN KIN-10A"/>
    <property type="match status" value="1"/>
</dbReference>
<dbReference type="GO" id="GO:0005871">
    <property type="term" value="C:kinesin complex"/>
    <property type="evidence" value="ECO:0007669"/>
    <property type="project" value="TreeGrafter"/>
</dbReference>
<dbReference type="GO" id="GO:0005524">
    <property type="term" value="F:ATP binding"/>
    <property type="evidence" value="ECO:0007669"/>
    <property type="project" value="UniProtKB-UniRule"/>
</dbReference>
<evidence type="ECO:0000256" key="5">
    <source>
        <dbReference type="SAM" id="MobiDB-lite"/>
    </source>
</evidence>
<feature type="binding site" evidence="3">
    <location>
        <begin position="145"/>
        <end position="152"/>
    </location>
    <ligand>
        <name>ATP</name>
        <dbReference type="ChEBI" id="CHEBI:30616"/>
    </ligand>
</feature>
<comment type="caution">
    <text evidence="7">The sequence shown here is derived from an EMBL/GenBank/DDBJ whole genome shotgun (WGS) entry which is preliminary data.</text>
</comment>
<dbReference type="InterPro" id="IPR027640">
    <property type="entry name" value="Kinesin-like_fam"/>
</dbReference>
<reference evidence="7" key="1">
    <citation type="submission" date="2021-08" db="EMBL/GenBank/DDBJ databases">
        <title>WGS assembly of Ceratopteris richardii.</title>
        <authorList>
            <person name="Marchant D.B."/>
            <person name="Chen G."/>
            <person name="Jenkins J."/>
            <person name="Shu S."/>
            <person name="Leebens-Mack J."/>
            <person name="Grimwood J."/>
            <person name="Schmutz J."/>
            <person name="Soltis P."/>
            <person name="Soltis D."/>
            <person name="Chen Z.-H."/>
        </authorList>
    </citation>
    <scope>NUCLEOTIDE SEQUENCE</scope>
    <source>
        <strain evidence="7">Whitten #5841</strain>
        <tissue evidence="7">Leaf</tissue>
    </source>
</reference>
<dbReference type="OrthoDB" id="3176171at2759"/>
<feature type="coiled-coil region" evidence="4">
    <location>
        <begin position="414"/>
        <end position="469"/>
    </location>
</feature>
<dbReference type="InterPro" id="IPR001752">
    <property type="entry name" value="Kinesin_motor_dom"/>
</dbReference>
<dbReference type="PRINTS" id="PR00380">
    <property type="entry name" value="KINESINHEAVY"/>
</dbReference>
<feature type="compositionally biased region" description="Polar residues" evidence="5">
    <location>
        <begin position="883"/>
        <end position="900"/>
    </location>
</feature>
<dbReference type="PANTHER" id="PTHR24115">
    <property type="entry name" value="KINESIN-RELATED"/>
    <property type="match status" value="1"/>
</dbReference>
<feature type="region of interest" description="Disordered" evidence="5">
    <location>
        <begin position="1054"/>
        <end position="1076"/>
    </location>
</feature>
<keyword evidence="1" id="KW-0150">Chloroplast</keyword>
<dbReference type="GO" id="GO:0005874">
    <property type="term" value="C:microtubule"/>
    <property type="evidence" value="ECO:0007669"/>
    <property type="project" value="TreeGrafter"/>
</dbReference>
<evidence type="ECO:0000256" key="4">
    <source>
        <dbReference type="SAM" id="Coils"/>
    </source>
</evidence>
<comment type="similarity">
    <text evidence="3">Belongs to the TRAFAC class myosin-kinesin ATPase superfamily. Kinesin family.</text>
</comment>
<keyword evidence="2 3" id="KW-0505">Motor protein</keyword>
<feature type="domain" description="Kinesin motor" evidence="6">
    <location>
        <begin position="64"/>
        <end position="397"/>
    </location>
</feature>
<evidence type="ECO:0000313" key="7">
    <source>
        <dbReference type="EMBL" id="KAH7372401.1"/>
    </source>
</evidence>
<gene>
    <name evidence="7" type="ORF">KP509_17G002000</name>
</gene>
<sequence>MAPYSASKSAPTTPQSHHGNNPRTPSSSSSSKYKPVSLINKLVTPSPCSGQIPLSVSSASSEHPVEAIARIREHPDGSSNGQSVLQVIQNGQTVRIRTEQGYRDFGLDGVSLADSEDLQSFYRKYVESRIDLVKSGGRCTILMYGPTGAGKSYTMFGSSKEPGIAYRALQNILGENYESSGRLDKKDGVESPDNAAKPIHVIVTILEIYNEELFDLLAASNNSTGHWIRPNLLRARLEIMGKKAKNAVSITGTDAEKLSREIAKVEKRRVIKSTSCNERSSRSHCLVFLEVPSLGGRLVLVDMAGSENIEQAGVGVDMKMQTGKINQGNIALKRVVEAIANGDPYIPFRDSKLTMLLQDSFQDDKSKILMILCASPDPKDMHKTIGTLEYGCKAKCIVALPTSPTKEKLCGHDGTDLEARVLAMNAQISKLEAENHCREKERDEMYKELKLKEEELAALQQTLEQMEHDVKEKHYVCNEDLRVEMEIRIKECQRAAEEFAAAEKKKLEERVAEQQTEIDCMRSRMKEIERDVELFLRTLPMFSRALSNLTSGDGGDIIDKVRSMLEFVNVSNKEDHSNEGVLSAQLKDTSEAHDEFADANDSETDLLASQDQGLSDSDTQYIQLHNGSTSEHYSKTSQKGAPCATAQECYEQSGWLPMIQEEPEGVSFSQLKDTSKVHDKFGKVNDEETFALPNEGQGLSDSDARYTQMCNGSTSELYSKTSQEGGPYVTAQECSEQSGWLPMIPEESEGEEEMRNDGIRQYQTSESTSLHAFPAIQEGPCASSMAHHEAHLDKDFNVKDIGVISEITPLGLKNAKETDGTHPSLSSSSRRTRIENIFMLCGNYRELAAVAKCHKQPPEHHIGGITHANHVSEHLLIPSDQETSSFPVASTPSSKASLSPITPREMPDKINLGDREVSPVHFLLVKGRHCFAKNTVSQEMPTVPAISTVPKLHHSESTITTPVPEVDSVSVVASIPVTAETSPARGMPDKITSRDRDMNPDHFLVVKERYSISENTESLGTSPLPAISTLPNLHHSESTITTRVPVVDSISSVPSVPATAENPPVTSRETSDKITSRHENMNSVHSLVKLRRPFSENTPPYGMPPGPALSTFSIPHHSKSAAITPVTRVDSISSETKVPDGGGNSPSLAAHSESWDVYVKWETSKDSAGKLISIVKMERDSTLADLRTELQNHGLDVKMGYTFLLLRDPSGNPVEKADEYSLSLKCLPDCHKQGGTKLACLRLHLNHTAQTGNTQAPLRSLENHMVWSSPMHQKVASAAHSVQKPSPLHSVLSISPETDHLHEKTSQRLSFPLVFPVTGLRL</sequence>
<name>A0A8T2SSB6_CERRI</name>
<evidence type="ECO:0000259" key="6">
    <source>
        <dbReference type="PROSITE" id="PS50067"/>
    </source>
</evidence>
<feature type="compositionally biased region" description="Polar residues" evidence="5">
    <location>
        <begin position="1"/>
        <end position="25"/>
    </location>
</feature>
<feature type="coiled-coil region" evidence="4">
    <location>
        <begin position="497"/>
        <end position="531"/>
    </location>
</feature>
<evidence type="ECO:0000256" key="1">
    <source>
        <dbReference type="ARBA" id="ARBA00022528"/>
    </source>
</evidence>
<keyword evidence="8" id="KW-1185">Reference proteome</keyword>
<dbReference type="Gene3D" id="3.40.850.10">
    <property type="entry name" value="Kinesin motor domain"/>
    <property type="match status" value="1"/>
</dbReference>